<evidence type="ECO:0000256" key="1">
    <source>
        <dbReference type="ARBA" id="ARBA00004123"/>
    </source>
</evidence>
<evidence type="ECO:0000259" key="10">
    <source>
        <dbReference type="PROSITE" id="PS50157"/>
    </source>
</evidence>
<keyword evidence="4" id="KW-0862">Zinc</keyword>
<protein>
    <submittedName>
        <fullName evidence="12">Transcriptional regulator TAC1-like</fullName>
    </submittedName>
</protein>
<keyword evidence="2" id="KW-0479">Metal-binding</keyword>
<evidence type="ECO:0000256" key="6">
    <source>
        <dbReference type="ARBA" id="ARBA00023163"/>
    </source>
</evidence>
<evidence type="ECO:0000256" key="2">
    <source>
        <dbReference type="ARBA" id="ARBA00022723"/>
    </source>
</evidence>
<dbReference type="InterPro" id="IPR013087">
    <property type="entry name" value="Znf_C2H2_type"/>
</dbReference>
<comment type="subcellular location">
    <subcellularLocation>
        <location evidence="1">Nucleus</location>
    </subcellularLocation>
</comment>
<dbReference type="OrthoDB" id="780709at2759"/>
<feature type="domain" description="C2H2-type" evidence="10">
    <location>
        <begin position="30"/>
        <end position="57"/>
    </location>
</feature>
<feature type="compositionally biased region" description="Polar residues" evidence="9">
    <location>
        <begin position="116"/>
        <end position="128"/>
    </location>
</feature>
<evidence type="ECO:0000313" key="11">
    <source>
        <dbReference type="Proteomes" id="UP001652660"/>
    </source>
</evidence>
<feature type="region of interest" description="Disordered" evidence="9">
    <location>
        <begin position="1"/>
        <end position="20"/>
    </location>
</feature>
<evidence type="ECO:0000256" key="4">
    <source>
        <dbReference type="ARBA" id="ARBA00022833"/>
    </source>
</evidence>
<dbReference type="PROSITE" id="PS00028">
    <property type="entry name" value="ZINC_FINGER_C2H2_1"/>
    <property type="match status" value="1"/>
</dbReference>
<proteinExistence type="predicted"/>
<gene>
    <name evidence="12" type="primary">LOC113695610</name>
</gene>
<dbReference type="PROSITE" id="PS50157">
    <property type="entry name" value="ZINC_FINGER_C2H2_2"/>
    <property type="match status" value="1"/>
</dbReference>
<dbReference type="InterPro" id="IPR052426">
    <property type="entry name" value="Plant_dev_regulator"/>
</dbReference>
<feature type="compositionally biased region" description="Pro residues" evidence="9">
    <location>
        <begin position="85"/>
        <end position="95"/>
    </location>
</feature>
<evidence type="ECO:0000256" key="5">
    <source>
        <dbReference type="ARBA" id="ARBA00023015"/>
    </source>
</evidence>
<keyword evidence="5" id="KW-0805">Transcription regulation</keyword>
<dbReference type="AlphaFoldDB" id="A0A6P6SX12"/>
<evidence type="ECO:0000313" key="12">
    <source>
        <dbReference type="RefSeq" id="XP_027070538.1"/>
    </source>
</evidence>
<keyword evidence="6" id="KW-0804">Transcription</keyword>
<dbReference type="GO" id="GO:0008270">
    <property type="term" value="F:zinc ion binding"/>
    <property type="evidence" value="ECO:0007669"/>
    <property type="project" value="UniProtKB-KW"/>
</dbReference>
<evidence type="ECO:0000256" key="7">
    <source>
        <dbReference type="ARBA" id="ARBA00023242"/>
    </source>
</evidence>
<dbReference type="RefSeq" id="XP_027070538.1">
    <property type="nucleotide sequence ID" value="XM_027214737.2"/>
</dbReference>
<evidence type="ECO:0000256" key="3">
    <source>
        <dbReference type="ARBA" id="ARBA00022771"/>
    </source>
</evidence>
<dbReference type="Proteomes" id="UP001652660">
    <property type="component" value="Chromosome 6e"/>
</dbReference>
<organism evidence="11 12">
    <name type="scientific">Coffea arabica</name>
    <name type="common">Arabian coffee</name>
    <dbReference type="NCBI Taxonomy" id="13443"/>
    <lineage>
        <taxon>Eukaryota</taxon>
        <taxon>Viridiplantae</taxon>
        <taxon>Streptophyta</taxon>
        <taxon>Embryophyta</taxon>
        <taxon>Tracheophyta</taxon>
        <taxon>Spermatophyta</taxon>
        <taxon>Magnoliopsida</taxon>
        <taxon>eudicotyledons</taxon>
        <taxon>Gunneridae</taxon>
        <taxon>Pentapetalae</taxon>
        <taxon>asterids</taxon>
        <taxon>lamiids</taxon>
        <taxon>Gentianales</taxon>
        <taxon>Rubiaceae</taxon>
        <taxon>Ixoroideae</taxon>
        <taxon>Gardenieae complex</taxon>
        <taxon>Bertiereae - Coffeeae clade</taxon>
        <taxon>Coffeeae</taxon>
        <taxon>Coffea</taxon>
    </lineage>
</organism>
<evidence type="ECO:0000256" key="8">
    <source>
        <dbReference type="PROSITE-ProRule" id="PRU00042"/>
    </source>
</evidence>
<dbReference type="GeneID" id="113695610"/>
<reference evidence="12" key="2">
    <citation type="submission" date="2025-08" db="UniProtKB">
        <authorList>
            <consortium name="RefSeq"/>
        </authorList>
    </citation>
    <scope>IDENTIFICATION</scope>
    <source>
        <tissue evidence="12">Leaves</tissue>
    </source>
</reference>
<dbReference type="PANTHER" id="PTHR45801">
    <property type="entry name" value="OS07G0101800 PROTEIN"/>
    <property type="match status" value="1"/>
</dbReference>
<reference evidence="11" key="1">
    <citation type="journal article" date="2025" name="Foods">
        <title>Unveiling the Microbial Signatures of Arabica Coffee Cherries: Insights into Ripeness Specific Diversity, Functional Traits, and Implications for Quality and Safety.</title>
        <authorList>
            <consortium name="RefSeq"/>
            <person name="Tenea G.N."/>
            <person name="Cifuentes V."/>
            <person name="Reyes P."/>
            <person name="Cevallos-Vallejos M."/>
        </authorList>
    </citation>
    <scope>NUCLEOTIDE SEQUENCE [LARGE SCALE GENOMIC DNA]</scope>
</reference>
<feature type="compositionally biased region" description="Low complexity" evidence="9">
    <location>
        <begin position="150"/>
        <end position="160"/>
    </location>
</feature>
<name>A0A6P6SX12_COFAR</name>
<sequence length="192" mass="21111">MEIDLSNAKKADQITWSSGDPDLLGHARGYSCSFCKRGFSNAQALGGHMNIHRKDRAKLKEFAGRDNNIFSLDVTERDASAPAPASAPNPNPPSPSVEFHDTVMQLELSGDERSCPPTTTRASTSPNHQEIYHDYTGNDQLQLSLFAETSSSNNNEVESNPFNRQSSHGESFKELDLELRLGPEPHQASKRG</sequence>
<feature type="region of interest" description="Disordered" evidence="9">
    <location>
        <begin position="77"/>
        <end position="98"/>
    </location>
</feature>
<feature type="compositionally biased region" description="Basic and acidic residues" evidence="9">
    <location>
        <begin position="170"/>
        <end position="183"/>
    </location>
</feature>
<dbReference type="Gene3D" id="3.30.160.60">
    <property type="entry name" value="Classic Zinc Finger"/>
    <property type="match status" value="1"/>
</dbReference>
<keyword evidence="11" id="KW-1185">Reference proteome</keyword>
<feature type="region of interest" description="Disordered" evidence="9">
    <location>
        <begin position="109"/>
        <end position="128"/>
    </location>
</feature>
<keyword evidence="3 8" id="KW-0863">Zinc-finger</keyword>
<feature type="region of interest" description="Disordered" evidence="9">
    <location>
        <begin position="149"/>
        <end position="192"/>
    </location>
</feature>
<dbReference type="SUPFAM" id="SSF57667">
    <property type="entry name" value="beta-beta-alpha zinc fingers"/>
    <property type="match status" value="1"/>
</dbReference>
<dbReference type="GO" id="GO:0005634">
    <property type="term" value="C:nucleus"/>
    <property type="evidence" value="ECO:0007669"/>
    <property type="project" value="UniProtKB-SubCell"/>
</dbReference>
<keyword evidence="7" id="KW-0539">Nucleus</keyword>
<dbReference type="PANTHER" id="PTHR45801:SF107">
    <property type="entry name" value="TRANSCRIPTIONAL REGULATOR SUPERMAN-LIKE"/>
    <property type="match status" value="1"/>
</dbReference>
<evidence type="ECO:0000256" key="9">
    <source>
        <dbReference type="SAM" id="MobiDB-lite"/>
    </source>
</evidence>
<dbReference type="InterPro" id="IPR036236">
    <property type="entry name" value="Znf_C2H2_sf"/>
</dbReference>
<accession>A0A6P6SX12</accession>